<dbReference type="RefSeq" id="WP_186970543.1">
    <property type="nucleotide sequence ID" value="NZ_JACOPK010000010.1"/>
</dbReference>
<sequence length="214" mass="24482">MKIKSLEKLQDLLDKDMAWRKKELIDIKLLIHSTQNPTLCRAGIALLSAHFEGFIKQAANYYVVYVASQNIKLSQLHTNFAAIHSGKVFDPCATSDKITVYQKAIDDFLTNYTTLNFKVSYSPEHPIIKTESNPSSIVVRNILDSIGLDYSPYETKSHYIDTDLLSNRHSIVHGENIRIEISDFDSTFKIITEIMRDFSEQVMEAATNKRYLKT</sequence>
<gene>
    <name evidence="2" type="ORF">H8S02_10900</name>
</gene>
<keyword evidence="3" id="KW-1185">Reference proteome</keyword>
<proteinExistence type="predicted"/>
<organism evidence="2 3">
    <name type="scientific">Agathobaculum hominis</name>
    <dbReference type="NCBI Taxonomy" id="2763014"/>
    <lineage>
        <taxon>Bacteria</taxon>
        <taxon>Bacillati</taxon>
        <taxon>Bacillota</taxon>
        <taxon>Clostridia</taxon>
        <taxon>Eubacteriales</taxon>
        <taxon>Butyricicoccaceae</taxon>
        <taxon>Agathobaculum</taxon>
    </lineage>
</organism>
<name>A0ABR7GQ54_9FIRM</name>
<reference evidence="2 3" key="1">
    <citation type="submission" date="2020-08" db="EMBL/GenBank/DDBJ databases">
        <title>Genome public.</title>
        <authorList>
            <person name="Liu C."/>
            <person name="Sun Q."/>
        </authorList>
    </citation>
    <scope>NUCLEOTIDE SEQUENCE [LARGE SCALE GENOMIC DNA]</scope>
    <source>
        <strain evidence="2 3">M2</strain>
    </source>
</reference>
<feature type="domain" description="RiboL-PSP-HEPN" evidence="1">
    <location>
        <begin position="16"/>
        <end position="203"/>
    </location>
</feature>
<evidence type="ECO:0000259" key="1">
    <source>
        <dbReference type="Pfam" id="PF18735"/>
    </source>
</evidence>
<dbReference type="EMBL" id="JACOPK010000010">
    <property type="protein sequence ID" value="MBC5696446.1"/>
    <property type="molecule type" value="Genomic_DNA"/>
</dbReference>
<evidence type="ECO:0000313" key="2">
    <source>
        <dbReference type="EMBL" id="MBC5696446.1"/>
    </source>
</evidence>
<dbReference type="InterPro" id="IPR041519">
    <property type="entry name" value="HEPN_RiboL-PSP"/>
</dbReference>
<comment type="caution">
    <text evidence="2">The sequence shown here is derived from an EMBL/GenBank/DDBJ whole genome shotgun (WGS) entry which is preliminary data.</text>
</comment>
<dbReference type="Proteomes" id="UP000641741">
    <property type="component" value="Unassembled WGS sequence"/>
</dbReference>
<accession>A0ABR7GQ54</accession>
<protein>
    <recommendedName>
        <fullName evidence="1">RiboL-PSP-HEPN domain-containing protein</fullName>
    </recommendedName>
</protein>
<dbReference type="Pfam" id="PF18735">
    <property type="entry name" value="HEPN_RiboL-PSP"/>
    <property type="match status" value="1"/>
</dbReference>
<evidence type="ECO:0000313" key="3">
    <source>
        <dbReference type="Proteomes" id="UP000641741"/>
    </source>
</evidence>